<dbReference type="EMBL" id="NUEL01000011">
    <property type="protein sequence ID" value="PEJ09101.1"/>
    <property type="molecule type" value="Genomic_DNA"/>
</dbReference>
<gene>
    <name evidence="5" type="ORF">CN684_07565</name>
</gene>
<dbReference type="GO" id="GO:0070292">
    <property type="term" value="P:N-acylphosphatidylethanolamine metabolic process"/>
    <property type="evidence" value="ECO:0007669"/>
    <property type="project" value="TreeGrafter"/>
</dbReference>
<dbReference type="Pfam" id="PF04970">
    <property type="entry name" value="LRAT"/>
    <property type="match status" value="1"/>
</dbReference>
<comment type="caution">
    <text evidence="5">The sequence shown here is derived from an EMBL/GenBank/DDBJ whole genome shotgun (WGS) entry which is preliminary data.</text>
</comment>
<dbReference type="Proteomes" id="UP000220045">
    <property type="component" value="Unassembled WGS sequence"/>
</dbReference>
<dbReference type="RefSeq" id="WP_098093936.1">
    <property type="nucleotide sequence ID" value="NZ_NUEL01000011.1"/>
</dbReference>
<evidence type="ECO:0000256" key="1">
    <source>
        <dbReference type="ARBA" id="ARBA00022679"/>
    </source>
</evidence>
<dbReference type="GO" id="GO:0008970">
    <property type="term" value="F:phospholipase A1 activity"/>
    <property type="evidence" value="ECO:0007669"/>
    <property type="project" value="TreeGrafter"/>
</dbReference>
<accession>A0A2A7W1R0</accession>
<dbReference type="PANTHER" id="PTHR13943">
    <property type="entry name" value="HRAS-LIKE SUPPRESSOR - RELATED"/>
    <property type="match status" value="1"/>
</dbReference>
<dbReference type="AlphaFoldDB" id="A0A2A7W1R0"/>
<dbReference type="InterPro" id="IPR051496">
    <property type="entry name" value="H-rev107_PLA/AT"/>
</dbReference>
<evidence type="ECO:0000313" key="5">
    <source>
        <dbReference type="EMBL" id="PEJ09101.1"/>
    </source>
</evidence>
<evidence type="ECO:0000256" key="3">
    <source>
        <dbReference type="ARBA" id="ARBA00023098"/>
    </source>
</evidence>
<evidence type="ECO:0000313" key="6">
    <source>
        <dbReference type="Proteomes" id="UP000220045"/>
    </source>
</evidence>
<dbReference type="GO" id="GO:0005737">
    <property type="term" value="C:cytoplasm"/>
    <property type="evidence" value="ECO:0007669"/>
    <property type="project" value="TreeGrafter"/>
</dbReference>
<protein>
    <recommendedName>
        <fullName evidence="4">LRAT domain-containing protein</fullName>
    </recommendedName>
</protein>
<dbReference type="InterPro" id="IPR007053">
    <property type="entry name" value="LRAT_dom"/>
</dbReference>
<keyword evidence="2" id="KW-0378">Hydrolase</keyword>
<dbReference type="PROSITE" id="PS51934">
    <property type="entry name" value="LRAT"/>
    <property type="match status" value="1"/>
</dbReference>
<dbReference type="GO" id="GO:0004623">
    <property type="term" value="F:phospholipase A2 activity"/>
    <property type="evidence" value="ECO:0007669"/>
    <property type="project" value="TreeGrafter"/>
</dbReference>
<evidence type="ECO:0000259" key="4">
    <source>
        <dbReference type="PROSITE" id="PS51934"/>
    </source>
</evidence>
<feature type="domain" description="LRAT" evidence="4">
    <location>
        <begin position="12"/>
        <end position="112"/>
    </location>
</feature>
<organism evidence="5 6">
    <name type="scientific">Bacillus wiedmannii</name>
    <dbReference type="NCBI Taxonomy" id="1890302"/>
    <lineage>
        <taxon>Bacteria</taxon>
        <taxon>Bacillati</taxon>
        <taxon>Bacillota</taxon>
        <taxon>Bacilli</taxon>
        <taxon>Bacillales</taxon>
        <taxon>Bacillaceae</taxon>
        <taxon>Bacillus</taxon>
        <taxon>Bacillus cereus group</taxon>
    </lineage>
</organism>
<keyword evidence="1" id="KW-0808">Transferase</keyword>
<sequence length="185" mass="21116">MANQGDIIRVSILRGTHLIPEHYGIYDGAGWVYHFTGNSIADARIQYTTLKDFEKGGKAYVEQVYSEKFHAEEIIRRAASKIGSDFGGYNLLKNNCEHFSYWCVTGIRYSRQAFHTNSEDDKRDIVEKAIGVVFDPLIMLGKIADKELGLEEEVMGKDIVEETIDSIFDPLIKMGGRIDRLFKWK</sequence>
<name>A0A2A7W1R0_9BACI</name>
<dbReference type="PANTHER" id="PTHR13943:SF77">
    <property type="entry name" value="LRAT DOMAIN-CONTAINING PROTEIN"/>
    <property type="match status" value="1"/>
</dbReference>
<keyword evidence="3" id="KW-0443">Lipid metabolism</keyword>
<reference evidence="5 6" key="1">
    <citation type="submission" date="2017-09" db="EMBL/GenBank/DDBJ databases">
        <title>Large-scale bioinformatics analysis of Bacillus genomes uncovers conserved roles of natural products in bacterial physiology.</title>
        <authorList>
            <consortium name="Agbiome Team Llc"/>
            <person name="Bleich R.M."/>
            <person name="Grubbs K.J."/>
            <person name="Santa Maria K.C."/>
            <person name="Allen S.E."/>
            <person name="Farag S."/>
            <person name="Shank E.A."/>
            <person name="Bowers A."/>
        </authorList>
    </citation>
    <scope>NUCLEOTIDE SEQUENCE [LARGE SCALE GENOMIC DNA]</scope>
    <source>
        <strain evidence="5 6">AFS004017</strain>
    </source>
</reference>
<dbReference type="GO" id="GO:0016410">
    <property type="term" value="F:N-acyltransferase activity"/>
    <property type="evidence" value="ECO:0007669"/>
    <property type="project" value="TreeGrafter"/>
</dbReference>
<evidence type="ECO:0000256" key="2">
    <source>
        <dbReference type="ARBA" id="ARBA00022801"/>
    </source>
</evidence>
<proteinExistence type="predicted"/>
<dbReference type="Gene3D" id="3.90.1720.10">
    <property type="entry name" value="endopeptidase domain like (from Nostoc punctiforme)"/>
    <property type="match status" value="1"/>
</dbReference>